<dbReference type="AlphaFoldDB" id="A0A075URN5"/>
<accession>A0A075URN5</accession>
<proteinExistence type="predicted"/>
<dbReference type="EMBL" id="CP008953">
    <property type="protein sequence ID" value="AIG75096.1"/>
    <property type="molecule type" value="Genomic_DNA"/>
</dbReference>
<evidence type="ECO:0000256" key="1">
    <source>
        <dbReference type="SAM" id="SignalP"/>
    </source>
</evidence>
<evidence type="ECO:0000313" key="2">
    <source>
        <dbReference type="EMBL" id="AIG75096.1"/>
    </source>
</evidence>
<sequence>MTLANRRAFRLLTAGVVLSLGAFSLSSASAAQGEVDAPRADAPAMAAGLKASYFVRNTVSRIAKLNSQLATGEGRFDGTVDSVKETLTGSITLPPTVNAYFVAFRFMPVTSTVSLVSEGDQHGVLVKNPGDAGVVAPRLFPDGKKYLSVIIDLTLSLGLRLSDTKVDGKVLDLGPNCKTAAPLTIKVKGLTGLQDTAPPTVLTSSFEIPPFSGCGVREDLDKLLTGMISGPGNEMSTTIAVRCISTCPEG</sequence>
<name>A0A075URN5_9PSEU</name>
<gene>
    <name evidence="2" type="ORF">AJAP_11030</name>
</gene>
<dbReference type="KEGG" id="aja:AJAP_11030"/>
<keyword evidence="3" id="KW-1185">Reference proteome</keyword>
<reference evidence="2 3" key="1">
    <citation type="journal article" date="2014" name="J. Biotechnol.">
        <title>Complete genome sequence of the actinobacterium Amycolatopsis japonica MG417-CF17(T) (=DSM 44213T) producing (S,S)-N,N'-ethylenediaminedisuccinic acid.</title>
        <authorList>
            <person name="Stegmann E."/>
            <person name="Albersmeier A."/>
            <person name="Spohn M."/>
            <person name="Gert H."/>
            <person name="Weber T."/>
            <person name="Wohlleben W."/>
            <person name="Kalinowski J."/>
            <person name="Ruckert C."/>
        </authorList>
    </citation>
    <scope>NUCLEOTIDE SEQUENCE [LARGE SCALE GENOMIC DNA]</scope>
    <source>
        <strain evidence="3">MG417-CF17 (DSM 44213)</strain>
    </source>
</reference>
<dbReference type="HOGENOM" id="CLU_1131745_0_0_11"/>
<protein>
    <submittedName>
        <fullName evidence="2">Uncharacterized protein</fullName>
    </submittedName>
</protein>
<feature type="chain" id="PRO_5001710000" evidence="1">
    <location>
        <begin position="31"/>
        <end position="250"/>
    </location>
</feature>
<feature type="signal peptide" evidence="1">
    <location>
        <begin position="1"/>
        <end position="30"/>
    </location>
</feature>
<dbReference type="eggNOG" id="ENOG5034CBK">
    <property type="taxonomic scope" value="Bacteria"/>
</dbReference>
<dbReference type="Proteomes" id="UP000028492">
    <property type="component" value="Chromosome"/>
</dbReference>
<keyword evidence="1" id="KW-0732">Signal</keyword>
<organism evidence="2 3">
    <name type="scientific">Amycolatopsis japonica</name>
    <dbReference type="NCBI Taxonomy" id="208439"/>
    <lineage>
        <taxon>Bacteria</taxon>
        <taxon>Bacillati</taxon>
        <taxon>Actinomycetota</taxon>
        <taxon>Actinomycetes</taxon>
        <taxon>Pseudonocardiales</taxon>
        <taxon>Pseudonocardiaceae</taxon>
        <taxon>Amycolatopsis</taxon>
        <taxon>Amycolatopsis japonica group</taxon>
    </lineage>
</organism>
<evidence type="ECO:0000313" key="3">
    <source>
        <dbReference type="Proteomes" id="UP000028492"/>
    </source>
</evidence>
<dbReference type="RefSeq" id="WP_038510264.1">
    <property type="nucleotide sequence ID" value="NZ_CP008953.1"/>
</dbReference>